<evidence type="ECO:0000313" key="1">
    <source>
        <dbReference type="EMBL" id="GFR97719.1"/>
    </source>
</evidence>
<proteinExistence type="predicted"/>
<evidence type="ECO:0000313" key="2">
    <source>
        <dbReference type="Proteomes" id="UP000762676"/>
    </source>
</evidence>
<feature type="non-terminal residue" evidence="1">
    <location>
        <position position="1"/>
    </location>
</feature>
<dbReference type="Proteomes" id="UP000762676">
    <property type="component" value="Unassembled WGS sequence"/>
</dbReference>
<organism evidence="1 2">
    <name type="scientific">Elysia marginata</name>
    <dbReference type="NCBI Taxonomy" id="1093978"/>
    <lineage>
        <taxon>Eukaryota</taxon>
        <taxon>Metazoa</taxon>
        <taxon>Spiralia</taxon>
        <taxon>Lophotrochozoa</taxon>
        <taxon>Mollusca</taxon>
        <taxon>Gastropoda</taxon>
        <taxon>Heterobranchia</taxon>
        <taxon>Euthyneura</taxon>
        <taxon>Panpulmonata</taxon>
        <taxon>Sacoglossa</taxon>
        <taxon>Placobranchoidea</taxon>
        <taxon>Plakobranchidae</taxon>
        <taxon>Elysia</taxon>
    </lineage>
</organism>
<dbReference type="AlphaFoldDB" id="A0AAV4HJA6"/>
<name>A0AAV4HJA6_9GAST</name>
<keyword evidence="2" id="KW-1185">Reference proteome</keyword>
<sequence>VRMSDIVDDINEKHMHPWSEACQRDGVLNTPLTPFIDQVITFVTSSVPAIKVQYLQSLPGSLMTSHIHPSRPIHT</sequence>
<gene>
    <name evidence="1" type="ORF">ElyMa_004484400</name>
</gene>
<protein>
    <submittedName>
        <fullName evidence="1">Uncharacterized protein</fullName>
    </submittedName>
</protein>
<dbReference type="EMBL" id="BMAT01009053">
    <property type="protein sequence ID" value="GFR97719.1"/>
    <property type="molecule type" value="Genomic_DNA"/>
</dbReference>
<comment type="caution">
    <text evidence="1">The sequence shown here is derived from an EMBL/GenBank/DDBJ whole genome shotgun (WGS) entry which is preliminary data.</text>
</comment>
<accession>A0AAV4HJA6</accession>
<reference evidence="1 2" key="1">
    <citation type="journal article" date="2021" name="Elife">
        <title>Chloroplast acquisition without the gene transfer in kleptoplastic sea slugs, Plakobranchus ocellatus.</title>
        <authorList>
            <person name="Maeda T."/>
            <person name="Takahashi S."/>
            <person name="Yoshida T."/>
            <person name="Shimamura S."/>
            <person name="Takaki Y."/>
            <person name="Nagai Y."/>
            <person name="Toyoda A."/>
            <person name="Suzuki Y."/>
            <person name="Arimoto A."/>
            <person name="Ishii H."/>
            <person name="Satoh N."/>
            <person name="Nishiyama T."/>
            <person name="Hasebe M."/>
            <person name="Maruyama T."/>
            <person name="Minagawa J."/>
            <person name="Obokata J."/>
            <person name="Shigenobu S."/>
        </authorList>
    </citation>
    <scope>NUCLEOTIDE SEQUENCE [LARGE SCALE GENOMIC DNA]</scope>
</reference>